<accession>A0A9L0KH32</accession>
<keyword evidence="6" id="KW-1185">Reference proteome</keyword>
<dbReference type="Ensembl" id="ENSEAST00005069723.1">
    <property type="protein sequence ID" value="ENSEASP00005062052.1"/>
    <property type="gene ID" value="ENSEASG00005013160.2"/>
</dbReference>
<feature type="domain" description="Quinolinate phosphoribosyl transferase C-terminal" evidence="4">
    <location>
        <begin position="82"/>
        <end position="183"/>
    </location>
</feature>
<dbReference type="Proteomes" id="UP000694387">
    <property type="component" value="Chromosome 14"/>
</dbReference>
<gene>
    <name evidence="5" type="primary">QPRT</name>
</gene>
<evidence type="ECO:0000256" key="3">
    <source>
        <dbReference type="ARBA" id="ARBA00022676"/>
    </source>
</evidence>
<dbReference type="InterPro" id="IPR027277">
    <property type="entry name" value="NadC/ModD"/>
</dbReference>
<evidence type="ECO:0000313" key="6">
    <source>
        <dbReference type="Proteomes" id="UP000694387"/>
    </source>
</evidence>
<evidence type="ECO:0000259" key="4">
    <source>
        <dbReference type="Pfam" id="PF01729"/>
    </source>
</evidence>
<reference evidence="5" key="2">
    <citation type="submission" date="2025-08" db="UniProtKB">
        <authorList>
            <consortium name="Ensembl"/>
        </authorList>
    </citation>
    <scope>IDENTIFICATION</scope>
</reference>
<dbReference type="PANTHER" id="PTHR32179">
    <property type="entry name" value="NICOTINATE-NUCLEOTIDE PYROPHOSPHORYLASE [CARBOXYLATING]"/>
    <property type="match status" value="1"/>
</dbReference>
<dbReference type="SUPFAM" id="SSF51690">
    <property type="entry name" value="Nicotinate/Quinolinate PRTase C-terminal domain-like"/>
    <property type="match status" value="1"/>
</dbReference>
<name>A0A9L0KH32_EQUAS</name>
<dbReference type="InterPro" id="IPR013785">
    <property type="entry name" value="Aldolase_TIM"/>
</dbReference>
<dbReference type="GeneTree" id="ENSGT00390000002761"/>
<dbReference type="GO" id="GO:0004514">
    <property type="term" value="F:nicotinate-nucleotide diphosphorylase (carboxylating) activity"/>
    <property type="evidence" value="ECO:0007669"/>
    <property type="project" value="InterPro"/>
</dbReference>
<dbReference type="PANTHER" id="PTHR32179:SF3">
    <property type="entry name" value="NICOTINATE-NUCLEOTIDE PYROPHOSPHORYLASE [CARBOXYLATING]"/>
    <property type="match status" value="1"/>
</dbReference>
<comment type="similarity">
    <text evidence="2">Belongs to the NadC/ModD family.</text>
</comment>
<dbReference type="InterPro" id="IPR002638">
    <property type="entry name" value="Quinolinate_PRibosylTrfase_C"/>
</dbReference>
<evidence type="ECO:0000256" key="2">
    <source>
        <dbReference type="ARBA" id="ARBA00009400"/>
    </source>
</evidence>
<dbReference type="Pfam" id="PF01729">
    <property type="entry name" value="QRPTase_C"/>
    <property type="match status" value="1"/>
</dbReference>
<protein>
    <submittedName>
        <fullName evidence="5">Quinolinate phosphoribosyltransferase</fullName>
    </submittedName>
</protein>
<dbReference type="GO" id="GO:0009435">
    <property type="term" value="P:NAD+ biosynthetic process"/>
    <property type="evidence" value="ECO:0007669"/>
    <property type="project" value="InterPro"/>
</dbReference>
<dbReference type="InterPro" id="IPR036068">
    <property type="entry name" value="Nicotinate_pribotase-like_C"/>
</dbReference>
<sequence length="198" mass="20925">EPRLYHPEKTFLDPISGLALLLPPATLATLVDGWLREDCPSFNHAGLVTGAAPSQAALWAKSPGILAGRPFFDAIFAHVNCQAVRGARQAADFALKVEVECSSLQEAVEAAEAGADLVLLDNFRPEELHRTAAALKARFPGVGVEASGGITLGNLPQFCGPHIDVISLGMLTQAAPALDFSLKLFAEGATPVPYTRRT</sequence>
<dbReference type="Gene3D" id="3.20.20.70">
    <property type="entry name" value="Aldolase class I"/>
    <property type="match status" value="1"/>
</dbReference>
<dbReference type="AlphaFoldDB" id="A0A9L0KH32"/>
<keyword evidence="3" id="KW-0328">Glycosyltransferase</keyword>
<reference evidence="5 6" key="1">
    <citation type="journal article" date="2020" name="Nat. Commun.">
        <title>Donkey genomes provide new insights into domestication and selection for coat color.</title>
        <authorList>
            <person name="Wang"/>
            <person name="C."/>
            <person name="Li"/>
            <person name="H."/>
            <person name="Guo"/>
            <person name="Y."/>
            <person name="Huang"/>
            <person name="J."/>
            <person name="Sun"/>
            <person name="Y."/>
            <person name="Min"/>
            <person name="J."/>
            <person name="Wang"/>
            <person name="J."/>
            <person name="Fang"/>
            <person name="X."/>
            <person name="Zhao"/>
            <person name="Z."/>
            <person name="Wang"/>
            <person name="S."/>
            <person name="Zhang"/>
            <person name="Y."/>
            <person name="Liu"/>
            <person name="Q."/>
            <person name="Jiang"/>
            <person name="Q."/>
            <person name="Wang"/>
            <person name="X."/>
            <person name="Guo"/>
            <person name="Y."/>
            <person name="Yang"/>
            <person name="C."/>
            <person name="Wang"/>
            <person name="Y."/>
            <person name="Tian"/>
            <person name="F."/>
            <person name="Zhuang"/>
            <person name="G."/>
            <person name="Fan"/>
            <person name="Y."/>
            <person name="Gao"/>
            <person name="Q."/>
            <person name="Li"/>
            <person name="Y."/>
            <person name="Ju"/>
            <person name="Z."/>
            <person name="Li"/>
            <person name="J."/>
            <person name="Li"/>
            <person name="R."/>
            <person name="Hou"/>
            <person name="M."/>
            <person name="Yang"/>
            <person name="G."/>
            <person name="Liu"/>
            <person name="G."/>
            <person name="Liu"/>
            <person name="W."/>
            <person name="Guo"/>
            <person name="J."/>
            <person name="Pan"/>
            <person name="S."/>
            <person name="Fan"/>
            <person name="G."/>
            <person name="Zhang"/>
            <person name="W."/>
            <person name="Zhang"/>
            <person name="R."/>
            <person name="Yu"/>
            <person name="J."/>
            <person name="Zhang"/>
            <person name="X."/>
            <person name="Yin"/>
            <person name="Q."/>
            <person name="Ji"/>
            <person name="C."/>
            <person name="Jin"/>
            <person name="Y."/>
            <person name="Yue"/>
            <person name="G."/>
            <person name="Liu"/>
            <person name="M."/>
            <person name="Xu"/>
            <person name="J."/>
            <person name="Liu"/>
            <person name="S."/>
            <person name="Jordana"/>
            <person name="J."/>
            <person name="Noce"/>
            <person name="A."/>
            <person name="Amills"/>
            <person name="M."/>
            <person name="Wu"/>
            <person name="D.D."/>
            <person name="Li"/>
            <person name="S."/>
            <person name="Zhou"/>
            <person name="X. and Zhong"/>
            <person name="J."/>
        </authorList>
    </citation>
    <scope>NUCLEOTIDE SEQUENCE [LARGE SCALE GENOMIC DNA]</scope>
</reference>
<evidence type="ECO:0000256" key="1">
    <source>
        <dbReference type="ARBA" id="ARBA00004790"/>
    </source>
</evidence>
<comment type="pathway">
    <text evidence="1">Cofactor biosynthesis; NAD(+) biosynthesis.</text>
</comment>
<proteinExistence type="inferred from homology"/>
<dbReference type="GO" id="GO:0034213">
    <property type="term" value="P:quinolinate catabolic process"/>
    <property type="evidence" value="ECO:0007669"/>
    <property type="project" value="TreeGrafter"/>
</dbReference>
<organism evidence="5 6">
    <name type="scientific">Equus asinus</name>
    <name type="common">Donkey</name>
    <name type="synonym">Equus africanus asinus</name>
    <dbReference type="NCBI Taxonomy" id="9793"/>
    <lineage>
        <taxon>Eukaryota</taxon>
        <taxon>Metazoa</taxon>
        <taxon>Chordata</taxon>
        <taxon>Craniata</taxon>
        <taxon>Vertebrata</taxon>
        <taxon>Euteleostomi</taxon>
        <taxon>Mammalia</taxon>
        <taxon>Eutheria</taxon>
        <taxon>Laurasiatheria</taxon>
        <taxon>Perissodactyla</taxon>
        <taxon>Equidae</taxon>
        <taxon>Equus</taxon>
    </lineage>
</organism>
<dbReference type="GO" id="GO:0005737">
    <property type="term" value="C:cytoplasm"/>
    <property type="evidence" value="ECO:0007669"/>
    <property type="project" value="TreeGrafter"/>
</dbReference>
<keyword evidence="3" id="KW-0808">Transferase</keyword>
<dbReference type="SUPFAM" id="SSF54675">
    <property type="entry name" value="Nicotinate/Quinolinate PRTase N-terminal domain-like"/>
    <property type="match status" value="1"/>
</dbReference>
<evidence type="ECO:0000313" key="5">
    <source>
        <dbReference type="Ensembl" id="ENSEASP00005062052.1"/>
    </source>
</evidence>
<reference evidence="5" key="3">
    <citation type="submission" date="2025-09" db="UniProtKB">
        <authorList>
            <consortium name="Ensembl"/>
        </authorList>
    </citation>
    <scope>IDENTIFICATION</scope>
</reference>